<organism evidence="1 2">
    <name type="scientific">Paenibacillus larvae subsp. larvae</name>
    <dbReference type="NCBI Taxonomy" id="147375"/>
    <lineage>
        <taxon>Bacteria</taxon>
        <taxon>Bacillati</taxon>
        <taxon>Bacillota</taxon>
        <taxon>Bacilli</taxon>
        <taxon>Bacillales</taxon>
        <taxon>Paenibacillaceae</taxon>
        <taxon>Paenibacillus</taxon>
    </lineage>
</organism>
<evidence type="ECO:0000313" key="2">
    <source>
        <dbReference type="Proteomes" id="UP000464330"/>
    </source>
</evidence>
<evidence type="ECO:0000313" key="1">
    <source>
        <dbReference type="EMBL" id="QHZ51352.1"/>
    </source>
</evidence>
<reference evidence="1 2" key="1">
    <citation type="journal article" date="2020" name="Int. J. Med. Microbiol.">
        <title>Discovery of Paenibacillus larvae ERIC V: Phenotypic and genomic comparison to genotypes ERIC I-IV reveal different inventories of virulence factors which correlate with epidemiological prevalences of American Foulbrood.</title>
        <authorList>
            <person name="Beims H."/>
            <person name="Bunk B."/>
            <person name="Erler S."/>
            <person name="Mohr K.I."/>
            <person name="Sproer C."/>
            <person name="Pradella S."/>
            <person name="Gunther G."/>
            <person name="Rohde M."/>
            <person name="von der Ohe W."/>
            <person name="Steinert M."/>
        </authorList>
    </citation>
    <scope>NUCLEOTIDE SEQUENCE [LARGE SCALE GENOMIC DNA]</scope>
    <source>
        <strain evidence="1">Eric_V</strain>
    </source>
</reference>
<gene>
    <name evidence="1" type="ORF">ERICV_02206</name>
</gene>
<name>A0A6C0QRM7_9BACL</name>
<protein>
    <submittedName>
        <fullName evidence="1">Uncharacterized protein</fullName>
    </submittedName>
</protein>
<dbReference type="EMBL" id="CP019717">
    <property type="protein sequence ID" value="QHZ51352.1"/>
    <property type="molecule type" value="Genomic_DNA"/>
</dbReference>
<proteinExistence type="predicted"/>
<dbReference type="AlphaFoldDB" id="A0A6C0QRM7"/>
<dbReference type="RefSeq" id="WP_036658350.1">
    <property type="nucleotide sequence ID" value="NZ_CP019651.1"/>
</dbReference>
<dbReference type="Proteomes" id="UP000464330">
    <property type="component" value="Chromosome"/>
</dbReference>
<sequence>MKLKYKQEVIQIKKQVDLSKLYLEIGKDANKGSCPTMVKEILEPSIQSRIYQLRDEYEKNNQSVLRFEKRFKDLMKYIPDNEIDNYFELEEMFHVKSKAIEFAYRAAVNDILILR</sequence>
<accession>A0A6C0QRM7</accession>